<gene>
    <name evidence="1" type="ORF">H3Z82_02125</name>
</gene>
<comment type="caution">
    <text evidence="1">The sequence shown here is derived from an EMBL/GenBank/DDBJ whole genome shotgun (WGS) entry which is preliminary data.</text>
</comment>
<protein>
    <submittedName>
        <fullName evidence="1">Uncharacterized protein</fullName>
    </submittedName>
</protein>
<organism evidence="1 2">
    <name type="scientific">Gelidibacter maritimus</name>
    <dbReference type="NCBI Taxonomy" id="2761487"/>
    <lineage>
        <taxon>Bacteria</taxon>
        <taxon>Pseudomonadati</taxon>
        <taxon>Bacteroidota</taxon>
        <taxon>Flavobacteriia</taxon>
        <taxon>Flavobacteriales</taxon>
        <taxon>Flavobacteriaceae</taxon>
        <taxon>Gelidibacter</taxon>
    </lineage>
</organism>
<reference evidence="1 2" key="1">
    <citation type="submission" date="2020-07" db="EMBL/GenBank/DDBJ databases">
        <title>Bacterium isolated from marine sediment.</title>
        <authorList>
            <person name="Shang D."/>
        </authorList>
    </citation>
    <scope>NUCLEOTIDE SEQUENCE [LARGE SCALE GENOMIC DNA]</scope>
    <source>
        <strain evidence="1 2">F6074</strain>
    </source>
</reference>
<dbReference type="RefSeq" id="WP_182202219.1">
    <property type="nucleotide sequence ID" value="NZ_JACGLT010000001.1"/>
</dbReference>
<sequence>MNKILLLILIVLTFQISGNSQEKDLSKYAIGLSELVTFADNPGFKDEVTIDESSKYIEWAKGKDNTKTTKYFNNQS</sequence>
<evidence type="ECO:0000313" key="2">
    <source>
        <dbReference type="Proteomes" id="UP000541857"/>
    </source>
</evidence>
<evidence type="ECO:0000313" key="1">
    <source>
        <dbReference type="EMBL" id="MBA6151517.1"/>
    </source>
</evidence>
<accession>A0A7W2M2K3</accession>
<dbReference type="EMBL" id="JACGLT010000001">
    <property type="protein sequence ID" value="MBA6151517.1"/>
    <property type="molecule type" value="Genomic_DNA"/>
</dbReference>
<name>A0A7W2M2K3_9FLAO</name>
<proteinExistence type="predicted"/>
<dbReference type="AlphaFoldDB" id="A0A7W2M2K3"/>
<keyword evidence="2" id="KW-1185">Reference proteome</keyword>
<dbReference type="Proteomes" id="UP000541857">
    <property type="component" value="Unassembled WGS sequence"/>
</dbReference>